<gene>
    <name evidence="3" type="ORF">UX80_C0004G0045</name>
</gene>
<dbReference type="SUPFAM" id="SSF82771">
    <property type="entry name" value="GIY-YIG endonuclease"/>
    <property type="match status" value="1"/>
</dbReference>
<dbReference type="InterPro" id="IPR000305">
    <property type="entry name" value="GIY-YIG_endonuc"/>
</dbReference>
<dbReference type="InterPro" id="IPR014710">
    <property type="entry name" value="RmlC-like_jellyroll"/>
</dbReference>
<dbReference type="InterPro" id="IPR011051">
    <property type="entry name" value="RmlC_Cupin_sf"/>
</dbReference>
<dbReference type="CDD" id="cd20295">
    <property type="entry name" value="cupin_Pac13-like"/>
    <property type="match status" value="1"/>
</dbReference>
<reference evidence="3 4" key="1">
    <citation type="journal article" date="2015" name="Nature">
        <title>rRNA introns, odd ribosomes, and small enigmatic genomes across a large radiation of phyla.</title>
        <authorList>
            <person name="Brown C.T."/>
            <person name="Hug L.A."/>
            <person name="Thomas B.C."/>
            <person name="Sharon I."/>
            <person name="Castelle C.J."/>
            <person name="Singh A."/>
            <person name="Wilkins M.J."/>
            <person name="Williams K.H."/>
            <person name="Banfield J.F."/>
        </authorList>
    </citation>
    <scope>NUCLEOTIDE SEQUENCE [LARGE SCALE GENOMIC DNA]</scope>
</reference>
<dbReference type="Proteomes" id="UP000034307">
    <property type="component" value="Unassembled WGS sequence"/>
</dbReference>
<dbReference type="Pfam" id="PF01541">
    <property type="entry name" value="GIY-YIG"/>
    <property type="match status" value="1"/>
</dbReference>
<dbReference type="SUPFAM" id="SSF51182">
    <property type="entry name" value="RmlC-like cupins"/>
    <property type="match status" value="1"/>
</dbReference>
<comment type="caution">
    <text evidence="3">The sequence shown here is derived from an EMBL/GenBank/DDBJ whole genome shotgun (WGS) entry which is preliminary data.</text>
</comment>
<evidence type="ECO:0000313" key="3">
    <source>
        <dbReference type="EMBL" id="KKU58294.1"/>
    </source>
</evidence>
<accession>A0A0G1RLT4</accession>
<feature type="domain" description="GIY-YIG" evidence="2">
    <location>
        <begin position="1"/>
        <end position="77"/>
    </location>
</feature>
<dbReference type="Gene3D" id="2.60.120.10">
    <property type="entry name" value="Jelly Rolls"/>
    <property type="match status" value="1"/>
</dbReference>
<dbReference type="AlphaFoldDB" id="A0A0G1RLT4"/>
<dbReference type="InterPro" id="IPR035901">
    <property type="entry name" value="GIY-YIG_endonuc_sf"/>
</dbReference>
<comment type="similarity">
    <text evidence="1">Belongs to the UPF0213 family.</text>
</comment>
<evidence type="ECO:0000313" key="4">
    <source>
        <dbReference type="Proteomes" id="UP000034307"/>
    </source>
</evidence>
<dbReference type="InterPro" id="IPR013096">
    <property type="entry name" value="Cupin_2"/>
</dbReference>
<organism evidence="3 4">
    <name type="scientific">Candidatus Amesbacteria bacterium GW2011_GWA2_47_11b</name>
    <dbReference type="NCBI Taxonomy" id="1618358"/>
    <lineage>
        <taxon>Bacteria</taxon>
        <taxon>Candidatus Amesiibacteriota</taxon>
    </lineage>
</organism>
<evidence type="ECO:0000259" key="2">
    <source>
        <dbReference type="PROSITE" id="PS50164"/>
    </source>
</evidence>
<dbReference type="CDD" id="cd10456">
    <property type="entry name" value="GIY-YIG_UPF0213"/>
    <property type="match status" value="1"/>
</dbReference>
<dbReference type="EMBL" id="LCNO01000004">
    <property type="protein sequence ID" value="KKU58294.1"/>
    <property type="molecule type" value="Genomic_DNA"/>
</dbReference>
<evidence type="ECO:0000256" key="1">
    <source>
        <dbReference type="ARBA" id="ARBA00007435"/>
    </source>
</evidence>
<proteinExistence type="inferred from homology"/>
<dbReference type="SMART" id="SM00465">
    <property type="entry name" value="GIYc"/>
    <property type="match status" value="1"/>
</dbReference>
<dbReference type="PROSITE" id="PS50164">
    <property type="entry name" value="GIY_YIG"/>
    <property type="match status" value="1"/>
</dbReference>
<protein>
    <recommendedName>
        <fullName evidence="2">GIY-YIG domain-containing protein</fullName>
    </recommendedName>
</protein>
<sequence>MFYVYILRCSDNSLYCGQTNNLKRRVKEHNFDENKSAKYLRYKKPVILVYSEEYPTLALALKRESQIKKLTKVKKEALIASNMKPNYKFSFSGAKKVHKFGVDIAVYGGRVPTANVVYEETEKGHFEEFYSDTSTYMWFVVEGKGTFVIDDKKVEVKAKDLVVVPPKKRIHYFGKMKMVLCVTPAWDEKNEHHVRDISLEESPHD</sequence>
<dbReference type="Gene3D" id="3.40.1440.10">
    <property type="entry name" value="GIY-YIG endonuclease"/>
    <property type="match status" value="1"/>
</dbReference>
<dbReference type="PANTHER" id="PTHR34477">
    <property type="entry name" value="UPF0213 PROTEIN YHBQ"/>
    <property type="match status" value="1"/>
</dbReference>
<dbReference type="PANTHER" id="PTHR34477:SF1">
    <property type="entry name" value="UPF0213 PROTEIN YHBQ"/>
    <property type="match status" value="1"/>
</dbReference>
<dbReference type="InterPro" id="IPR050190">
    <property type="entry name" value="UPF0213_domain"/>
</dbReference>
<dbReference type="Pfam" id="PF07883">
    <property type="entry name" value="Cupin_2"/>
    <property type="match status" value="1"/>
</dbReference>
<name>A0A0G1RLT4_9BACT</name>